<dbReference type="Pfam" id="PF24539">
    <property type="entry name" value="DUF7600"/>
    <property type="match status" value="1"/>
</dbReference>
<reference evidence="3" key="2">
    <citation type="submission" date="2023-06" db="EMBL/GenBank/DDBJ databases">
        <authorList>
            <consortium name="Lawrence Berkeley National Laboratory"/>
            <person name="Haridas S."/>
            <person name="Hensen N."/>
            <person name="Bonometti L."/>
            <person name="Westerberg I."/>
            <person name="Brannstrom I.O."/>
            <person name="Guillou S."/>
            <person name="Cros-Aarteil S."/>
            <person name="Calhoun S."/>
            <person name="Kuo A."/>
            <person name="Mondo S."/>
            <person name="Pangilinan J."/>
            <person name="Riley R."/>
            <person name="LaButti K."/>
            <person name="Andreopoulos B."/>
            <person name="Lipzen A."/>
            <person name="Chen C."/>
            <person name="Yanf M."/>
            <person name="Daum C."/>
            <person name="Ng V."/>
            <person name="Clum A."/>
            <person name="Steindorff A."/>
            <person name="Ohm R."/>
            <person name="Martin F."/>
            <person name="Silar P."/>
            <person name="Natvig D."/>
            <person name="Lalanne C."/>
            <person name="Gautier V."/>
            <person name="Ament-velasquez S.L."/>
            <person name="Kruys A."/>
            <person name="Hutchinson M.I."/>
            <person name="Powell A.J."/>
            <person name="Barry K."/>
            <person name="Miller A.N."/>
            <person name="Grigoriev I.V."/>
            <person name="Debuchy R."/>
            <person name="Gladieux P."/>
            <person name="Thoren M.H."/>
            <person name="Johannesson H."/>
        </authorList>
    </citation>
    <scope>NUCLEOTIDE SEQUENCE</scope>
    <source>
        <strain evidence="3">CBS 232.78</strain>
    </source>
</reference>
<proteinExistence type="predicted"/>
<comment type="caution">
    <text evidence="3">The sequence shown here is derived from an EMBL/GenBank/DDBJ whole genome shotgun (WGS) entry which is preliminary data.</text>
</comment>
<dbReference type="AlphaFoldDB" id="A0AAE0TW39"/>
<dbReference type="Pfam" id="PF00646">
    <property type="entry name" value="F-box"/>
    <property type="match status" value="1"/>
</dbReference>
<dbReference type="PROSITE" id="PS50181">
    <property type="entry name" value="FBOX"/>
    <property type="match status" value="1"/>
</dbReference>
<protein>
    <recommendedName>
        <fullName evidence="2">F-box domain-containing protein</fullName>
    </recommendedName>
</protein>
<sequence>MSKPGLATLALPKMPLGAYPPEIFRMPDYMCWLCRREIEVSSHHHLGGHSSSRNRAAYCRVVTFSHELLHGVDASVAISGVGYRAAREDTAPSGLSFVVPHQYDQSVEDYGATISAWDRLDVISDPVYNTCTEVGRRVWSFRVHADCWGMVELRTDDVAGCVVLWSKAMVCLNWNFAPFTLGPRHYDLPRLLLASTTPYKKNHRRTSLQRLETHAGLAAELGLVKPSSSPGEPAPLSRFDHLYLPSLDSLAFVAGGSDIFSNLPEEVLQHILRFTRTADLVNFRLASRAVAYVSRLTALPKSFWFSRFLPSFELGFALPEKIDRSQDWRALYFLTRDVLRQTAAPKSQKQPDSMVARLAKRKYCWERLAEIPALPSVWGSGRPLAGSPFSSPPLPPPPTDSTGDPGNGNEHIQNLLKSKDCIASSRLKRDDGTERHYASVCMPLPSSSVSAIGVSTVKLGGQVYVSGLRVWSREPSGAVAESLGYALEQTETVVALEPGEHFLGLGVRLDADAIRALKVVIRVPSGKSRASNWIGDNTGGELIAGHASKELRGELELLHARGEV</sequence>
<evidence type="ECO:0000313" key="3">
    <source>
        <dbReference type="EMBL" id="KAK3381653.1"/>
    </source>
</evidence>
<name>A0AAE0TW39_9PEZI</name>
<dbReference type="InterPro" id="IPR036047">
    <property type="entry name" value="F-box-like_dom_sf"/>
</dbReference>
<keyword evidence="4" id="KW-1185">Reference proteome</keyword>
<evidence type="ECO:0000313" key="4">
    <source>
        <dbReference type="Proteomes" id="UP001285441"/>
    </source>
</evidence>
<dbReference type="InterPro" id="IPR001810">
    <property type="entry name" value="F-box_dom"/>
</dbReference>
<evidence type="ECO:0000259" key="2">
    <source>
        <dbReference type="PROSITE" id="PS50181"/>
    </source>
</evidence>
<feature type="region of interest" description="Disordered" evidence="1">
    <location>
        <begin position="385"/>
        <end position="411"/>
    </location>
</feature>
<organism evidence="3 4">
    <name type="scientific">Podospora didyma</name>
    <dbReference type="NCBI Taxonomy" id="330526"/>
    <lineage>
        <taxon>Eukaryota</taxon>
        <taxon>Fungi</taxon>
        <taxon>Dikarya</taxon>
        <taxon>Ascomycota</taxon>
        <taxon>Pezizomycotina</taxon>
        <taxon>Sordariomycetes</taxon>
        <taxon>Sordariomycetidae</taxon>
        <taxon>Sordariales</taxon>
        <taxon>Podosporaceae</taxon>
        <taxon>Podospora</taxon>
    </lineage>
</organism>
<evidence type="ECO:0000256" key="1">
    <source>
        <dbReference type="SAM" id="MobiDB-lite"/>
    </source>
</evidence>
<gene>
    <name evidence="3" type="ORF">B0H63DRAFT_450967</name>
</gene>
<reference evidence="3" key="1">
    <citation type="journal article" date="2023" name="Mol. Phylogenet. Evol.">
        <title>Genome-scale phylogeny and comparative genomics of the fungal order Sordariales.</title>
        <authorList>
            <person name="Hensen N."/>
            <person name="Bonometti L."/>
            <person name="Westerberg I."/>
            <person name="Brannstrom I.O."/>
            <person name="Guillou S."/>
            <person name="Cros-Aarteil S."/>
            <person name="Calhoun S."/>
            <person name="Haridas S."/>
            <person name="Kuo A."/>
            <person name="Mondo S."/>
            <person name="Pangilinan J."/>
            <person name="Riley R."/>
            <person name="LaButti K."/>
            <person name="Andreopoulos B."/>
            <person name="Lipzen A."/>
            <person name="Chen C."/>
            <person name="Yan M."/>
            <person name="Daum C."/>
            <person name="Ng V."/>
            <person name="Clum A."/>
            <person name="Steindorff A."/>
            <person name="Ohm R.A."/>
            <person name="Martin F."/>
            <person name="Silar P."/>
            <person name="Natvig D.O."/>
            <person name="Lalanne C."/>
            <person name="Gautier V."/>
            <person name="Ament-Velasquez S.L."/>
            <person name="Kruys A."/>
            <person name="Hutchinson M.I."/>
            <person name="Powell A.J."/>
            <person name="Barry K."/>
            <person name="Miller A.N."/>
            <person name="Grigoriev I.V."/>
            <person name="Debuchy R."/>
            <person name="Gladieux P."/>
            <person name="Hiltunen Thoren M."/>
            <person name="Johannesson H."/>
        </authorList>
    </citation>
    <scope>NUCLEOTIDE SEQUENCE</scope>
    <source>
        <strain evidence="3">CBS 232.78</strain>
    </source>
</reference>
<feature type="domain" description="F-box" evidence="2">
    <location>
        <begin position="257"/>
        <end position="307"/>
    </location>
</feature>
<dbReference type="InterPro" id="IPR056021">
    <property type="entry name" value="DUF7600"/>
</dbReference>
<accession>A0AAE0TW39</accession>
<dbReference type="Proteomes" id="UP001285441">
    <property type="component" value="Unassembled WGS sequence"/>
</dbReference>
<dbReference type="CDD" id="cd09917">
    <property type="entry name" value="F-box_SF"/>
    <property type="match status" value="1"/>
</dbReference>
<dbReference type="SUPFAM" id="SSF81383">
    <property type="entry name" value="F-box domain"/>
    <property type="match status" value="1"/>
</dbReference>
<dbReference type="EMBL" id="JAULSW010000005">
    <property type="protein sequence ID" value="KAK3381653.1"/>
    <property type="molecule type" value="Genomic_DNA"/>
</dbReference>
<feature type="compositionally biased region" description="Pro residues" evidence="1">
    <location>
        <begin position="390"/>
        <end position="399"/>
    </location>
</feature>